<dbReference type="Pfam" id="PF04542">
    <property type="entry name" value="Sigma70_r2"/>
    <property type="match status" value="1"/>
</dbReference>
<dbReference type="InterPro" id="IPR007627">
    <property type="entry name" value="RNA_pol_sigma70_r2"/>
</dbReference>
<dbReference type="InterPro" id="IPR013325">
    <property type="entry name" value="RNA_pol_sigma_r2"/>
</dbReference>
<dbReference type="InterPro" id="IPR014284">
    <property type="entry name" value="RNA_pol_sigma-70_dom"/>
</dbReference>
<keyword evidence="3" id="KW-1185">Reference proteome</keyword>
<dbReference type="RefSeq" id="WP_261851097.1">
    <property type="nucleotide sequence ID" value="NZ_BQXY01000001.1"/>
</dbReference>
<protein>
    <submittedName>
        <fullName evidence="2">RNA polymerase sigma factor</fullName>
    </submittedName>
</protein>
<feature type="domain" description="RNA polymerase sigma-70 region 2" evidence="1">
    <location>
        <begin position="24"/>
        <end position="92"/>
    </location>
</feature>
<dbReference type="EMBL" id="BQXY01000001">
    <property type="protein sequence ID" value="GKU24076.1"/>
    <property type="molecule type" value="Genomic_DNA"/>
</dbReference>
<proteinExistence type="predicted"/>
<evidence type="ECO:0000313" key="2">
    <source>
        <dbReference type="EMBL" id="GKU24076.1"/>
    </source>
</evidence>
<name>A0A9W6D9N3_9CLOT</name>
<organism evidence="2 3">
    <name type="scientific">Clostridium folliculivorans</name>
    <dbReference type="NCBI Taxonomy" id="2886038"/>
    <lineage>
        <taxon>Bacteria</taxon>
        <taxon>Bacillati</taxon>
        <taxon>Bacillota</taxon>
        <taxon>Clostridia</taxon>
        <taxon>Eubacteriales</taxon>
        <taxon>Clostridiaceae</taxon>
        <taxon>Clostridium</taxon>
    </lineage>
</organism>
<dbReference type="GO" id="GO:0003700">
    <property type="term" value="F:DNA-binding transcription factor activity"/>
    <property type="evidence" value="ECO:0007669"/>
    <property type="project" value="InterPro"/>
</dbReference>
<dbReference type="AlphaFoldDB" id="A0A9W6D9N3"/>
<evidence type="ECO:0000259" key="1">
    <source>
        <dbReference type="Pfam" id="PF04542"/>
    </source>
</evidence>
<dbReference type="SUPFAM" id="SSF88946">
    <property type="entry name" value="Sigma2 domain of RNA polymerase sigma factors"/>
    <property type="match status" value="1"/>
</dbReference>
<gene>
    <name evidence="2" type="ORF">CFOLD11_09020</name>
</gene>
<dbReference type="GO" id="GO:0006352">
    <property type="term" value="P:DNA-templated transcription initiation"/>
    <property type="evidence" value="ECO:0007669"/>
    <property type="project" value="InterPro"/>
</dbReference>
<dbReference type="NCBIfam" id="TIGR02937">
    <property type="entry name" value="sigma70-ECF"/>
    <property type="match status" value="1"/>
</dbReference>
<reference evidence="2" key="1">
    <citation type="journal article" date="2023" name="Int. J. Syst. Evol. Microbiol.">
        <title>&lt;i&gt;Clostridium folliculivorans&lt;/i&gt; sp. nov., isolated from soil samples of an organic paddy in Japan.</title>
        <authorList>
            <person name="Tazawa J."/>
            <person name="Kobayashi H."/>
            <person name="Tanizawa Y."/>
            <person name="Uchino A."/>
            <person name="Tanaka F."/>
            <person name="Urashima Y."/>
            <person name="Miura S."/>
            <person name="Sakamoto M."/>
            <person name="Ohkuma M."/>
            <person name="Tohno M."/>
        </authorList>
    </citation>
    <scope>NUCLEOTIDE SEQUENCE</scope>
    <source>
        <strain evidence="2">D1-1</strain>
    </source>
</reference>
<comment type="caution">
    <text evidence="2">The sequence shown here is derived from an EMBL/GenBank/DDBJ whole genome shotgun (WGS) entry which is preliminary data.</text>
</comment>
<dbReference type="SUPFAM" id="SSF88659">
    <property type="entry name" value="Sigma3 and sigma4 domains of RNA polymerase sigma factors"/>
    <property type="match status" value="1"/>
</dbReference>
<dbReference type="InterPro" id="IPR013324">
    <property type="entry name" value="RNA_pol_sigma_r3/r4-like"/>
</dbReference>
<sequence length="196" mass="22972">MNYKYVENLVLLCKSDNEAAKENLISEFDPLILNLCKKSFVSGYEFEDIKNECYKALFNCIKLYEPNKHRFVAYATNAIQNSVKCLIRKSVRRQQTDGSKVVTFDATLESVTCYDMNFVEDIIYQKQVKSQINSVINTLTEEEKDLVKYIFYKGYSMKKYSDFSKIPYYKVFEMKTSILAKLKSDLKIDKQCVFLN</sequence>
<evidence type="ECO:0000313" key="3">
    <source>
        <dbReference type="Proteomes" id="UP001057868"/>
    </source>
</evidence>
<accession>A0A9W6D9N3</accession>
<dbReference type="Gene3D" id="1.10.1740.10">
    <property type="match status" value="1"/>
</dbReference>
<dbReference type="Proteomes" id="UP001057868">
    <property type="component" value="Unassembled WGS sequence"/>
</dbReference>